<evidence type="ECO:0000256" key="1">
    <source>
        <dbReference type="SAM" id="MobiDB-lite"/>
    </source>
</evidence>
<dbReference type="AlphaFoldDB" id="A0A0R2FE89"/>
<protein>
    <recommendedName>
        <fullName evidence="4">DUF3042 domain-containing protein</fullName>
    </recommendedName>
</protein>
<dbReference type="Proteomes" id="UP000051442">
    <property type="component" value="Unassembled WGS sequence"/>
</dbReference>
<evidence type="ECO:0008006" key="4">
    <source>
        <dbReference type="Google" id="ProtNLM"/>
    </source>
</evidence>
<gene>
    <name evidence="2" type="ORF">FD14_GL000754</name>
</gene>
<comment type="caution">
    <text evidence="2">The sequence shown here is derived from an EMBL/GenBank/DDBJ whole genome shotgun (WGS) entry which is preliminary data.</text>
</comment>
<dbReference type="EMBL" id="AYZM01000091">
    <property type="protein sequence ID" value="KRN22916.1"/>
    <property type="molecule type" value="Genomic_DNA"/>
</dbReference>
<proteinExistence type="predicted"/>
<dbReference type="Pfam" id="PF11240">
    <property type="entry name" value="DUF3042"/>
    <property type="match status" value="1"/>
</dbReference>
<organism evidence="2 3">
    <name type="scientific">Secundilactobacillus similis DSM 23365 = JCM 2765</name>
    <dbReference type="NCBI Taxonomy" id="1423804"/>
    <lineage>
        <taxon>Bacteria</taxon>
        <taxon>Bacillati</taxon>
        <taxon>Bacillota</taxon>
        <taxon>Bacilli</taxon>
        <taxon>Lactobacillales</taxon>
        <taxon>Lactobacillaceae</taxon>
        <taxon>Secundilactobacillus</taxon>
    </lineage>
</organism>
<reference evidence="2 3" key="1">
    <citation type="journal article" date="2015" name="Genome Announc.">
        <title>Expanding the biotechnology potential of lactobacilli through comparative genomics of 213 strains and associated genera.</title>
        <authorList>
            <person name="Sun Z."/>
            <person name="Harris H.M."/>
            <person name="McCann A."/>
            <person name="Guo C."/>
            <person name="Argimon S."/>
            <person name="Zhang W."/>
            <person name="Yang X."/>
            <person name="Jeffery I.B."/>
            <person name="Cooney J.C."/>
            <person name="Kagawa T.F."/>
            <person name="Liu W."/>
            <person name="Song Y."/>
            <person name="Salvetti E."/>
            <person name="Wrobel A."/>
            <person name="Rasinkangas P."/>
            <person name="Parkhill J."/>
            <person name="Rea M.C."/>
            <person name="O'Sullivan O."/>
            <person name="Ritari J."/>
            <person name="Douillard F.P."/>
            <person name="Paul Ross R."/>
            <person name="Yang R."/>
            <person name="Briner A.E."/>
            <person name="Felis G.E."/>
            <person name="de Vos W.M."/>
            <person name="Barrangou R."/>
            <person name="Klaenhammer T.R."/>
            <person name="Caufield P.W."/>
            <person name="Cui Y."/>
            <person name="Zhang H."/>
            <person name="O'Toole P.W."/>
        </authorList>
    </citation>
    <scope>NUCLEOTIDE SEQUENCE [LARGE SCALE GENOMIC DNA]</scope>
    <source>
        <strain evidence="2 3">DSM 23365</strain>
    </source>
</reference>
<keyword evidence="3" id="KW-1185">Reference proteome</keyword>
<name>A0A0R2FE89_9LACO</name>
<feature type="region of interest" description="Disordered" evidence="1">
    <location>
        <begin position="37"/>
        <end position="58"/>
    </location>
</feature>
<evidence type="ECO:0000313" key="2">
    <source>
        <dbReference type="EMBL" id="KRN22916.1"/>
    </source>
</evidence>
<dbReference type="STRING" id="1423804.FD14_GL000754"/>
<dbReference type="PATRIC" id="fig|1423804.4.peg.807"/>
<feature type="compositionally biased region" description="Basic residues" evidence="1">
    <location>
        <begin position="47"/>
        <end position="58"/>
    </location>
</feature>
<dbReference type="RefSeq" id="WP_082405087.1">
    <property type="nucleotide sequence ID" value="NZ_AYZM01000091.1"/>
</dbReference>
<accession>A0A0R2FE89</accession>
<sequence>MKHFVKGFLFGTVATIGAVAGAVLSFKKRVVEPIEDEEERFEDNRKRAARKSRSAHHG</sequence>
<evidence type="ECO:0000313" key="3">
    <source>
        <dbReference type="Proteomes" id="UP000051442"/>
    </source>
</evidence>
<dbReference type="InterPro" id="IPR021402">
    <property type="entry name" value="DUF3042"/>
</dbReference>